<dbReference type="EMBL" id="CP120997">
    <property type="protein sequence ID" value="WLQ35625.1"/>
    <property type="molecule type" value="Genomic_DNA"/>
</dbReference>
<organism evidence="2 3">
    <name type="scientific">Streptomyces castrisilvae</name>
    <dbReference type="NCBI Taxonomy" id="3033811"/>
    <lineage>
        <taxon>Bacteria</taxon>
        <taxon>Bacillati</taxon>
        <taxon>Actinomycetota</taxon>
        <taxon>Actinomycetes</taxon>
        <taxon>Kitasatosporales</taxon>
        <taxon>Streptomycetaceae</taxon>
        <taxon>Streptomyces</taxon>
    </lineage>
</organism>
<protein>
    <submittedName>
        <fullName evidence="2">Uncharacterized protein</fullName>
    </submittedName>
</protein>
<feature type="region of interest" description="Disordered" evidence="1">
    <location>
        <begin position="69"/>
        <end position="90"/>
    </location>
</feature>
<reference evidence="2 3" key="1">
    <citation type="submission" date="2023-03" db="EMBL/GenBank/DDBJ databases">
        <title>Isolation and description of six Streptomyces strains from soil environments, able to metabolize different microbial glucans.</title>
        <authorList>
            <person name="Widen T."/>
            <person name="Larsbrink J."/>
        </authorList>
    </citation>
    <scope>NUCLEOTIDE SEQUENCE [LARGE SCALE GENOMIC DNA]</scope>
    <source>
        <strain evidence="2 3">Mut1</strain>
    </source>
</reference>
<dbReference type="RefSeq" id="WP_306056436.1">
    <property type="nucleotide sequence ID" value="NZ_CP120997.1"/>
</dbReference>
<evidence type="ECO:0000256" key="1">
    <source>
        <dbReference type="SAM" id="MobiDB-lite"/>
    </source>
</evidence>
<dbReference type="Proteomes" id="UP001239522">
    <property type="component" value="Chromosome"/>
</dbReference>
<name>A0ABY9HM61_9ACTN</name>
<gene>
    <name evidence="2" type="ORF">P8A18_20350</name>
</gene>
<accession>A0ABY9HM61</accession>
<feature type="region of interest" description="Disordered" evidence="1">
    <location>
        <begin position="1"/>
        <end position="24"/>
    </location>
</feature>
<evidence type="ECO:0000313" key="2">
    <source>
        <dbReference type="EMBL" id="WLQ35625.1"/>
    </source>
</evidence>
<evidence type="ECO:0000313" key="3">
    <source>
        <dbReference type="Proteomes" id="UP001239522"/>
    </source>
</evidence>
<feature type="compositionally biased region" description="Pro residues" evidence="1">
    <location>
        <begin position="1"/>
        <end position="10"/>
    </location>
</feature>
<proteinExistence type="predicted"/>
<sequence length="90" mass="9653">MSAEKAPPPGQGALQTQLPAPGALVADVSRRDRIRVGEFRGVAGPYWMLRPAKGGAEWEVLPEYTRAATPAERLGARTARENARSRGEVA</sequence>
<keyword evidence="3" id="KW-1185">Reference proteome</keyword>
<feature type="compositionally biased region" description="Basic and acidic residues" evidence="1">
    <location>
        <begin position="74"/>
        <end position="90"/>
    </location>
</feature>